<keyword evidence="5" id="KW-1185">Reference proteome</keyword>
<dbReference type="CDD" id="cd09024">
    <property type="entry name" value="Aldose_epim_lacX"/>
    <property type="match status" value="1"/>
</dbReference>
<evidence type="ECO:0000313" key="4">
    <source>
        <dbReference type="EMBL" id="MBB5283050.1"/>
    </source>
</evidence>
<dbReference type="AlphaFoldDB" id="A0A840TSS0"/>
<dbReference type="SUPFAM" id="SSF74650">
    <property type="entry name" value="Galactose mutarotase-like"/>
    <property type="match status" value="1"/>
</dbReference>
<dbReference type="InterPro" id="IPR014718">
    <property type="entry name" value="GH-type_carb-bd"/>
</dbReference>
<protein>
    <submittedName>
        <fullName evidence="4">Galactose mutarotase-like enzyme</fullName>
    </submittedName>
</protein>
<dbReference type="Pfam" id="PF01263">
    <property type="entry name" value="Aldose_epim"/>
    <property type="match status" value="1"/>
</dbReference>
<dbReference type="InterPro" id="IPR011013">
    <property type="entry name" value="Gal_mutarotase_sf_dom"/>
</dbReference>
<dbReference type="GO" id="GO:0030246">
    <property type="term" value="F:carbohydrate binding"/>
    <property type="evidence" value="ECO:0007669"/>
    <property type="project" value="InterPro"/>
</dbReference>
<evidence type="ECO:0000256" key="1">
    <source>
        <dbReference type="ARBA" id="ARBA00001913"/>
    </source>
</evidence>
<proteinExistence type="predicted"/>
<accession>A0A840TSS0</accession>
<reference evidence="4 5" key="1">
    <citation type="submission" date="2020-08" db="EMBL/GenBank/DDBJ databases">
        <title>Genomic Encyclopedia of Type Strains, Phase IV (KMG-IV): sequencing the most valuable type-strain genomes for metagenomic binning, comparative biology and taxonomic classification.</title>
        <authorList>
            <person name="Goeker M."/>
        </authorList>
    </citation>
    <scope>NUCLEOTIDE SEQUENCE [LARGE SCALE GENOMIC DNA]</scope>
    <source>
        <strain evidence="4 5">DSM 105074</strain>
    </source>
</reference>
<dbReference type="Gene3D" id="2.70.98.10">
    <property type="match status" value="1"/>
</dbReference>
<sequence length="295" mass="33784">MPQPTFQLENQYLRISVKQTGAELSGIRSVTSGLEYLWDGDPAVWPSHAPVLFPIVGELKEGTYYYQGQAYPLARHGFVRNNERVVLEESTPTSLTFLLQTDDETLARYPFRFAFRVKYLLEGNRIRVSHEVTNLDEVPMLFSVGGHPAFRCPIHPTERYDDYYLEFEVPETAPIWPINDKGLLTGETVPLLDQSTSLPLRHDLFENDALIFKNLQSKKITLRSHKSPQRVTVHFADFPYLGIWAKPQGDYVCIEPWLGIADRADADQQLEHKEAIQRLEAGQTFEASFIIEISE</sequence>
<keyword evidence="3" id="KW-0106">Calcium</keyword>
<evidence type="ECO:0000256" key="3">
    <source>
        <dbReference type="ARBA" id="ARBA00022837"/>
    </source>
</evidence>
<evidence type="ECO:0000256" key="2">
    <source>
        <dbReference type="ARBA" id="ARBA00011245"/>
    </source>
</evidence>
<dbReference type="InterPro" id="IPR037481">
    <property type="entry name" value="LacX"/>
</dbReference>
<dbReference type="RefSeq" id="WP_184172114.1">
    <property type="nucleotide sequence ID" value="NZ_JACHGF010000002.1"/>
</dbReference>
<comment type="cofactor">
    <cofactor evidence="1">
        <name>Ca(2+)</name>
        <dbReference type="ChEBI" id="CHEBI:29108"/>
    </cofactor>
</comment>
<gene>
    <name evidence="4" type="ORF">HNQ92_001176</name>
</gene>
<dbReference type="InterPro" id="IPR008183">
    <property type="entry name" value="Aldose_1/G6P_1-epimerase"/>
</dbReference>
<dbReference type="Proteomes" id="UP000557307">
    <property type="component" value="Unassembled WGS sequence"/>
</dbReference>
<organism evidence="4 5">
    <name type="scientific">Rhabdobacter roseus</name>
    <dbReference type="NCBI Taxonomy" id="1655419"/>
    <lineage>
        <taxon>Bacteria</taxon>
        <taxon>Pseudomonadati</taxon>
        <taxon>Bacteroidota</taxon>
        <taxon>Cytophagia</taxon>
        <taxon>Cytophagales</taxon>
        <taxon>Cytophagaceae</taxon>
        <taxon>Rhabdobacter</taxon>
    </lineage>
</organism>
<name>A0A840TSS0_9BACT</name>
<comment type="caution">
    <text evidence="4">The sequence shown here is derived from an EMBL/GenBank/DDBJ whole genome shotgun (WGS) entry which is preliminary data.</text>
</comment>
<dbReference type="GO" id="GO:0016853">
    <property type="term" value="F:isomerase activity"/>
    <property type="evidence" value="ECO:0007669"/>
    <property type="project" value="InterPro"/>
</dbReference>
<dbReference type="GO" id="GO:0005975">
    <property type="term" value="P:carbohydrate metabolic process"/>
    <property type="evidence" value="ECO:0007669"/>
    <property type="project" value="InterPro"/>
</dbReference>
<evidence type="ECO:0000313" key="5">
    <source>
        <dbReference type="Proteomes" id="UP000557307"/>
    </source>
</evidence>
<comment type="subunit">
    <text evidence="2">Monomer.</text>
</comment>
<dbReference type="EMBL" id="JACHGF010000002">
    <property type="protein sequence ID" value="MBB5283050.1"/>
    <property type="molecule type" value="Genomic_DNA"/>
</dbReference>